<reference evidence="2 3" key="1">
    <citation type="submission" date="2021-06" db="EMBL/GenBank/DDBJ databases">
        <title>Caerostris extrusa draft genome.</title>
        <authorList>
            <person name="Kono N."/>
            <person name="Arakawa K."/>
        </authorList>
    </citation>
    <scope>NUCLEOTIDE SEQUENCE [LARGE SCALE GENOMIC DNA]</scope>
</reference>
<keyword evidence="3" id="KW-1185">Reference proteome</keyword>
<dbReference type="EMBL" id="BPLR01007810">
    <property type="protein sequence ID" value="GIY19931.1"/>
    <property type="molecule type" value="Genomic_DNA"/>
</dbReference>
<feature type="transmembrane region" description="Helical" evidence="1">
    <location>
        <begin position="15"/>
        <end position="32"/>
    </location>
</feature>
<keyword evidence="1" id="KW-1133">Transmembrane helix</keyword>
<name>A0AAV4RHW1_CAEEX</name>
<dbReference type="Proteomes" id="UP001054945">
    <property type="component" value="Unassembled WGS sequence"/>
</dbReference>
<proteinExistence type="predicted"/>
<evidence type="ECO:0000256" key="1">
    <source>
        <dbReference type="SAM" id="Phobius"/>
    </source>
</evidence>
<keyword evidence="1" id="KW-0472">Membrane</keyword>
<comment type="caution">
    <text evidence="2">The sequence shown here is derived from an EMBL/GenBank/DDBJ whole genome shotgun (WGS) entry which is preliminary data.</text>
</comment>
<organism evidence="2 3">
    <name type="scientific">Caerostris extrusa</name>
    <name type="common">Bark spider</name>
    <name type="synonym">Caerostris bankana</name>
    <dbReference type="NCBI Taxonomy" id="172846"/>
    <lineage>
        <taxon>Eukaryota</taxon>
        <taxon>Metazoa</taxon>
        <taxon>Ecdysozoa</taxon>
        <taxon>Arthropoda</taxon>
        <taxon>Chelicerata</taxon>
        <taxon>Arachnida</taxon>
        <taxon>Araneae</taxon>
        <taxon>Araneomorphae</taxon>
        <taxon>Entelegynae</taxon>
        <taxon>Araneoidea</taxon>
        <taxon>Araneidae</taxon>
        <taxon>Caerostris</taxon>
    </lineage>
</organism>
<evidence type="ECO:0000313" key="3">
    <source>
        <dbReference type="Proteomes" id="UP001054945"/>
    </source>
</evidence>
<sequence>MEHGVLIDTREGRLPSLRAIIALSLGACYYFMGCCKKKEKDLFSAWLPILFTPRFLIIPRTTNIGKKNSTPKNNSCLYSSFPRTELLLCSKGEVKWNDTMEARNHVTWSRACSTHSRGKTSLLSE</sequence>
<protein>
    <submittedName>
        <fullName evidence="2">Uncharacterized protein</fullName>
    </submittedName>
</protein>
<keyword evidence="1" id="KW-0812">Transmembrane</keyword>
<gene>
    <name evidence="2" type="ORF">CEXT_573301</name>
</gene>
<dbReference type="AlphaFoldDB" id="A0AAV4RHW1"/>
<accession>A0AAV4RHW1</accession>
<evidence type="ECO:0000313" key="2">
    <source>
        <dbReference type="EMBL" id="GIY19931.1"/>
    </source>
</evidence>